<dbReference type="InterPro" id="IPR051140">
    <property type="entry name" value="GATA_TF"/>
</dbReference>
<evidence type="ECO:0000256" key="7">
    <source>
        <dbReference type="SAM" id="MobiDB-lite"/>
    </source>
</evidence>
<name>A0AAP0FY84_9ASPA</name>
<dbReference type="GO" id="GO:0043565">
    <property type="term" value="F:sequence-specific DNA binding"/>
    <property type="evidence" value="ECO:0007669"/>
    <property type="project" value="InterPro"/>
</dbReference>
<dbReference type="GO" id="GO:0008270">
    <property type="term" value="F:zinc ion binding"/>
    <property type="evidence" value="ECO:0007669"/>
    <property type="project" value="UniProtKB-KW"/>
</dbReference>
<evidence type="ECO:0000256" key="3">
    <source>
        <dbReference type="ARBA" id="ARBA00022771"/>
    </source>
</evidence>
<dbReference type="PROSITE" id="PS00344">
    <property type="entry name" value="GATA_ZN_FINGER_1"/>
    <property type="match status" value="1"/>
</dbReference>
<evidence type="ECO:0000259" key="8">
    <source>
        <dbReference type="PROSITE" id="PS50114"/>
    </source>
</evidence>
<feature type="domain" description="GATA-type" evidence="8">
    <location>
        <begin position="210"/>
        <end position="246"/>
    </location>
</feature>
<evidence type="ECO:0000313" key="10">
    <source>
        <dbReference type="Proteomes" id="UP001418222"/>
    </source>
</evidence>
<evidence type="ECO:0000313" key="9">
    <source>
        <dbReference type="EMBL" id="KAK8924025.1"/>
    </source>
</evidence>
<feature type="region of interest" description="Disordered" evidence="7">
    <location>
        <begin position="46"/>
        <end position="71"/>
    </location>
</feature>
<sequence length="443" mass="48347">MLLARGVDASPLFSRSEESSTRFLAGEPRVGWLEEPAPFPKAAVKSARIGSAPRGKGFARLAEPKSAKRRAGTSRLLLPEHLPEDPDTDWMKYLVLEPDSDEELQKQQLLISEITATPSQPTHLLDYHFNAAAASAAAVDFEMTLPAFTSEAMLPDKEVITRKRDHNTAYIWSPHLDPIMESPSLAHSDAGIINPNPVEPPAKKRETSPDGVARRCQHCATDKTPQWRAGPMGPKSLCNACGVRYKSGRLMPEYRPALSPTFAVSEHSNSHRKVCEIRRQKGLLTEPYPRVNEGAEAAREGAAATAIQLEATGRGFHLDPPPNVSSTYCHILETAFPFPDARLSCAVLGQAVAPLPRLTEDQQAPPFPVADRSSPVADRGPAQPFLPLVLPRRGSLARFPIAVLGKAQPRLPPPTARSRLTEDQWSPASRRSSPSLVPSRSQI</sequence>
<keyword evidence="5" id="KW-0010">Activator</keyword>
<evidence type="ECO:0000256" key="4">
    <source>
        <dbReference type="ARBA" id="ARBA00022833"/>
    </source>
</evidence>
<dbReference type="Gene3D" id="3.30.50.10">
    <property type="entry name" value="Erythroid Transcription Factor GATA-1, subunit A"/>
    <property type="match status" value="1"/>
</dbReference>
<evidence type="ECO:0000256" key="5">
    <source>
        <dbReference type="ARBA" id="ARBA00023159"/>
    </source>
</evidence>
<gene>
    <name evidence="9" type="primary">GATA9</name>
    <name evidence="9" type="ORF">KSP39_PZI019889</name>
</gene>
<keyword evidence="10" id="KW-1185">Reference proteome</keyword>
<dbReference type="FunFam" id="3.30.50.10:FF:000018">
    <property type="entry name" value="GATA transcription factor"/>
    <property type="match status" value="1"/>
</dbReference>
<protein>
    <submittedName>
        <fullName evidence="9">GATA transcription factor 9</fullName>
    </submittedName>
</protein>
<dbReference type="GO" id="GO:0030154">
    <property type="term" value="P:cell differentiation"/>
    <property type="evidence" value="ECO:0007669"/>
    <property type="project" value="TreeGrafter"/>
</dbReference>
<dbReference type="GO" id="GO:0006355">
    <property type="term" value="P:regulation of DNA-templated transcription"/>
    <property type="evidence" value="ECO:0007669"/>
    <property type="project" value="InterPro"/>
</dbReference>
<dbReference type="GO" id="GO:0005634">
    <property type="term" value="C:nucleus"/>
    <property type="evidence" value="ECO:0007669"/>
    <property type="project" value="TreeGrafter"/>
</dbReference>
<dbReference type="PANTHER" id="PTHR45658:SF18">
    <property type="entry name" value="PROTEIN GAT2"/>
    <property type="match status" value="1"/>
</dbReference>
<dbReference type="CDD" id="cd00202">
    <property type="entry name" value="ZnF_GATA"/>
    <property type="match status" value="1"/>
</dbReference>
<reference evidence="9 10" key="1">
    <citation type="journal article" date="2022" name="Nat. Plants">
        <title>Genomes of leafy and leafless Platanthera orchids illuminate the evolution of mycoheterotrophy.</title>
        <authorList>
            <person name="Li M.H."/>
            <person name="Liu K.W."/>
            <person name="Li Z."/>
            <person name="Lu H.C."/>
            <person name="Ye Q.L."/>
            <person name="Zhang D."/>
            <person name="Wang J.Y."/>
            <person name="Li Y.F."/>
            <person name="Zhong Z.M."/>
            <person name="Liu X."/>
            <person name="Yu X."/>
            <person name="Liu D.K."/>
            <person name="Tu X.D."/>
            <person name="Liu B."/>
            <person name="Hao Y."/>
            <person name="Liao X.Y."/>
            <person name="Jiang Y.T."/>
            <person name="Sun W.H."/>
            <person name="Chen J."/>
            <person name="Chen Y.Q."/>
            <person name="Ai Y."/>
            <person name="Zhai J.W."/>
            <person name="Wu S.S."/>
            <person name="Zhou Z."/>
            <person name="Hsiao Y.Y."/>
            <person name="Wu W.L."/>
            <person name="Chen Y.Y."/>
            <person name="Lin Y.F."/>
            <person name="Hsu J.L."/>
            <person name="Li C.Y."/>
            <person name="Wang Z.W."/>
            <person name="Zhao X."/>
            <person name="Zhong W.Y."/>
            <person name="Ma X.K."/>
            <person name="Ma L."/>
            <person name="Huang J."/>
            <person name="Chen G.Z."/>
            <person name="Huang M.Z."/>
            <person name="Huang L."/>
            <person name="Peng D.H."/>
            <person name="Luo Y.B."/>
            <person name="Zou S.Q."/>
            <person name="Chen S.P."/>
            <person name="Lan S."/>
            <person name="Tsai W.C."/>
            <person name="Van de Peer Y."/>
            <person name="Liu Z.J."/>
        </authorList>
    </citation>
    <scope>NUCLEOTIDE SEQUENCE [LARGE SCALE GENOMIC DNA]</scope>
    <source>
        <strain evidence="9">Lor287</strain>
    </source>
</reference>
<dbReference type="InterPro" id="IPR000679">
    <property type="entry name" value="Znf_GATA"/>
</dbReference>
<dbReference type="AlphaFoldDB" id="A0AAP0FY84"/>
<comment type="caution">
    <text evidence="9">The sequence shown here is derived from an EMBL/GenBank/DDBJ whole genome shotgun (WGS) entry which is preliminary data.</text>
</comment>
<evidence type="ECO:0000256" key="6">
    <source>
        <dbReference type="PROSITE-ProRule" id="PRU00094"/>
    </source>
</evidence>
<dbReference type="SMART" id="SM00401">
    <property type="entry name" value="ZnF_GATA"/>
    <property type="match status" value="1"/>
</dbReference>
<comment type="similarity">
    <text evidence="1">Belongs to the type IV zinc-finger family. Class A subfamily.</text>
</comment>
<feature type="region of interest" description="Disordered" evidence="7">
    <location>
        <begin position="407"/>
        <end position="443"/>
    </location>
</feature>
<dbReference type="InterPro" id="IPR013088">
    <property type="entry name" value="Znf_NHR/GATA"/>
</dbReference>
<dbReference type="PROSITE" id="PS50114">
    <property type="entry name" value="GATA_ZN_FINGER_2"/>
    <property type="match status" value="1"/>
</dbReference>
<keyword evidence="2" id="KW-0479">Metal-binding</keyword>
<keyword evidence="4" id="KW-0862">Zinc</keyword>
<dbReference type="EMBL" id="JBBWWQ010000017">
    <property type="protein sequence ID" value="KAK8924025.1"/>
    <property type="molecule type" value="Genomic_DNA"/>
</dbReference>
<feature type="region of interest" description="Disordered" evidence="7">
    <location>
        <begin position="359"/>
        <end position="380"/>
    </location>
</feature>
<evidence type="ECO:0000256" key="1">
    <source>
        <dbReference type="ARBA" id="ARBA00005694"/>
    </source>
</evidence>
<dbReference type="Pfam" id="PF00320">
    <property type="entry name" value="GATA"/>
    <property type="match status" value="1"/>
</dbReference>
<dbReference type="SUPFAM" id="SSF57716">
    <property type="entry name" value="Glucocorticoid receptor-like (DNA-binding domain)"/>
    <property type="match status" value="1"/>
</dbReference>
<evidence type="ECO:0000256" key="2">
    <source>
        <dbReference type="ARBA" id="ARBA00022723"/>
    </source>
</evidence>
<keyword evidence="3 6" id="KW-0863">Zinc-finger</keyword>
<organism evidence="9 10">
    <name type="scientific">Platanthera zijinensis</name>
    <dbReference type="NCBI Taxonomy" id="2320716"/>
    <lineage>
        <taxon>Eukaryota</taxon>
        <taxon>Viridiplantae</taxon>
        <taxon>Streptophyta</taxon>
        <taxon>Embryophyta</taxon>
        <taxon>Tracheophyta</taxon>
        <taxon>Spermatophyta</taxon>
        <taxon>Magnoliopsida</taxon>
        <taxon>Liliopsida</taxon>
        <taxon>Asparagales</taxon>
        <taxon>Orchidaceae</taxon>
        <taxon>Orchidoideae</taxon>
        <taxon>Orchideae</taxon>
        <taxon>Orchidinae</taxon>
        <taxon>Platanthera</taxon>
    </lineage>
</organism>
<dbReference type="Proteomes" id="UP001418222">
    <property type="component" value="Unassembled WGS sequence"/>
</dbReference>
<feature type="region of interest" description="Disordered" evidence="7">
    <location>
        <begin position="1"/>
        <end position="20"/>
    </location>
</feature>
<proteinExistence type="inferred from homology"/>
<dbReference type="PANTHER" id="PTHR45658">
    <property type="entry name" value="GATA TRANSCRIPTION FACTOR"/>
    <property type="match status" value="1"/>
</dbReference>
<feature type="compositionally biased region" description="Low complexity" evidence="7">
    <location>
        <begin position="426"/>
        <end position="443"/>
    </location>
</feature>
<accession>A0AAP0FY84</accession>